<reference evidence="1 2" key="1">
    <citation type="journal article" date="2023" name="Plants (Basel)">
        <title>Bridging the Gap: Combining Genomics and Transcriptomics Approaches to Understand Stylosanthes scabra, an Orphan Legume from the Brazilian Caatinga.</title>
        <authorList>
            <person name="Ferreira-Neto J.R.C."/>
            <person name="da Silva M.D."/>
            <person name="Binneck E."/>
            <person name="de Melo N.F."/>
            <person name="da Silva R.H."/>
            <person name="de Melo A.L.T.M."/>
            <person name="Pandolfi V."/>
            <person name="Bustamante F.O."/>
            <person name="Brasileiro-Vidal A.C."/>
            <person name="Benko-Iseppon A.M."/>
        </authorList>
    </citation>
    <scope>NUCLEOTIDE SEQUENCE [LARGE SCALE GENOMIC DNA]</scope>
    <source>
        <tissue evidence="1">Leaves</tissue>
    </source>
</reference>
<gene>
    <name evidence="1" type="ORF">PIB30_102070</name>
</gene>
<organism evidence="1 2">
    <name type="scientific">Stylosanthes scabra</name>
    <dbReference type="NCBI Taxonomy" id="79078"/>
    <lineage>
        <taxon>Eukaryota</taxon>
        <taxon>Viridiplantae</taxon>
        <taxon>Streptophyta</taxon>
        <taxon>Embryophyta</taxon>
        <taxon>Tracheophyta</taxon>
        <taxon>Spermatophyta</taxon>
        <taxon>Magnoliopsida</taxon>
        <taxon>eudicotyledons</taxon>
        <taxon>Gunneridae</taxon>
        <taxon>Pentapetalae</taxon>
        <taxon>rosids</taxon>
        <taxon>fabids</taxon>
        <taxon>Fabales</taxon>
        <taxon>Fabaceae</taxon>
        <taxon>Papilionoideae</taxon>
        <taxon>50 kb inversion clade</taxon>
        <taxon>dalbergioids sensu lato</taxon>
        <taxon>Dalbergieae</taxon>
        <taxon>Pterocarpus clade</taxon>
        <taxon>Stylosanthes</taxon>
    </lineage>
</organism>
<proteinExistence type="predicted"/>
<accession>A0ABU6YY97</accession>
<dbReference type="Proteomes" id="UP001341840">
    <property type="component" value="Unassembled WGS sequence"/>
</dbReference>
<name>A0ABU6YY97_9FABA</name>
<sequence length="185" mass="21020">MGEHSELGGVDWIWPGCTRECFESWMALRLEKYVMRSSSICFFAVIWVVGNIPNEKVFKNKLMATTNEALNRIGNAHNLWLQDWKDRSQPKRRLAPMLERGPGITTFFATKVWGQNQISHKPFFFVKIAMKSSVLLDLDLSFCGRGTLLKVVASRLKKKKDPAALSKSIATSERHSPLYASEGEN</sequence>
<evidence type="ECO:0000313" key="2">
    <source>
        <dbReference type="Proteomes" id="UP001341840"/>
    </source>
</evidence>
<dbReference type="EMBL" id="JASCZI010244740">
    <property type="protein sequence ID" value="MED6214334.1"/>
    <property type="molecule type" value="Genomic_DNA"/>
</dbReference>
<comment type="caution">
    <text evidence="1">The sequence shown here is derived from an EMBL/GenBank/DDBJ whole genome shotgun (WGS) entry which is preliminary data.</text>
</comment>
<protein>
    <submittedName>
        <fullName evidence="1">Uncharacterized protein</fullName>
    </submittedName>
</protein>
<evidence type="ECO:0000313" key="1">
    <source>
        <dbReference type="EMBL" id="MED6214334.1"/>
    </source>
</evidence>
<keyword evidence="2" id="KW-1185">Reference proteome</keyword>